<dbReference type="Proteomes" id="UP000005317">
    <property type="component" value="Unassembled WGS sequence"/>
</dbReference>
<protein>
    <submittedName>
        <fullName evidence="1">Phage virion morphogenesis protein</fullName>
    </submittedName>
</protein>
<evidence type="ECO:0000313" key="1">
    <source>
        <dbReference type="EMBL" id="EIJ33322.1"/>
    </source>
</evidence>
<sequence length="181" mass="19879">MGAVIAIDIDTSSLQEGFNRLLTAVQDLTPVMQAIGLKLVENTQERFLSNVSPDGDKWKERKYETDDTKGRKILTGHGPHLRNSITYRASAHQVEVGTNLVYAAIHQFGGKTSPHKIAAKRGKSLAFGVNPNAKKKGDPWLVKSVNHPGSKMPARPFLGLSADDEQDIMDIIETHIERATP</sequence>
<reference evidence="2" key="1">
    <citation type="journal article" date="2011" name="Stand. Genomic Sci.">
        <title>Genome sequence of the filamentous, gliding Thiothrix nivea neotype strain (JP2(T)).</title>
        <authorList>
            <person name="Lapidus A."/>
            <person name="Nolan M."/>
            <person name="Lucas S."/>
            <person name="Glavina Del Rio T."/>
            <person name="Tice H."/>
            <person name="Cheng J.F."/>
            <person name="Tapia R."/>
            <person name="Han C."/>
            <person name="Goodwin L."/>
            <person name="Pitluck S."/>
            <person name="Liolios K."/>
            <person name="Pagani I."/>
            <person name="Ivanova N."/>
            <person name="Huntemann M."/>
            <person name="Mavromatis K."/>
            <person name="Mikhailova N."/>
            <person name="Pati A."/>
            <person name="Chen A."/>
            <person name="Palaniappan K."/>
            <person name="Land M."/>
            <person name="Brambilla E.M."/>
            <person name="Rohde M."/>
            <person name="Abt B."/>
            <person name="Verbarg S."/>
            <person name="Goker M."/>
            <person name="Bristow J."/>
            <person name="Eisen J.A."/>
            <person name="Markowitz V."/>
            <person name="Hugenholtz P."/>
            <person name="Kyrpides N.C."/>
            <person name="Klenk H.P."/>
            <person name="Woyke T."/>
        </authorList>
    </citation>
    <scope>NUCLEOTIDE SEQUENCE [LARGE SCALE GENOMIC DNA]</scope>
    <source>
        <strain evidence="2">ATCC 35100 / DSM 5205 / JP2</strain>
    </source>
</reference>
<dbReference type="RefSeq" id="WP_002707276.1">
    <property type="nucleotide sequence ID" value="NZ_JH651384.1"/>
</dbReference>
<dbReference type="NCBIfam" id="TIGR01635">
    <property type="entry name" value="tail_comp_S"/>
    <property type="match status" value="1"/>
</dbReference>
<accession>A0A656HB50</accession>
<dbReference type="AlphaFoldDB" id="A0A656HB50"/>
<evidence type="ECO:0000313" key="2">
    <source>
        <dbReference type="Proteomes" id="UP000005317"/>
    </source>
</evidence>
<dbReference type="EMBL" id="JH651384">
    <property type="protein sequence ID" value="EIJ33322.1"/>
    <property type="molecule type" value="Genomic_DNA"/>
</dbReference>
<proteinExistence type="predicted"/>
<keyword evidence="2" id="KW-1185">Reference proteome</keyword>
<dbReference type="InterPro" id="IPR006522">
    <property type="entry name" value="Phage_virion_morphogenesis"/>
</dbReference>
<dbReference type="OrthoDB" id="2081253at2"/>
<gene>
    <name evidence="1" type="ORF">Thini_0685</name>
</gene>
<dbReference type="Pfam" id="PF05069">
    <property type="entry name" value="Phage_tail_S"/>
    <property type="match status" value="1"/>
</dbReference>
<organism evidence="1 2">
    <name type="scientific">Thiothrix nivea (strain ATCC 35100 / DSM 5205 / JP2)</name>
    <dbReference type="NCBI Taxonomy" id="870187"/>
    <lineage>
        <taxon>Bacteria</taxon>
        <taxon>Pseudomonadati</taxon>
        <taxon>Pseudomonadota</taxon>
        <taxon>Gammaproteobacteria</taxon>
        <taxon>Thiotrichales</taxon>
        <taxon>Thiotrichaceae</taxon>
        <taxon>Thiothrix</taxon>
    </lineage>
</organism>
<name>A0A656HB50_THINJ</name>